<dbReference type="AlphaFoldDB" id="A0A4C1SZ73"/>
<name>A0A4C1SZ73_EUMVA</name>
<gene>
    <name evidence="2" type="ORF">EVAR_92119_1</name>
</gene>
<dbReference type="EMBL" id="BGZK01000025">
    <property type="protein sequence ID" value="GBP07235.1"/>
    <property type="molecule type" value="Genomic_DNA"/>
</dbReference>
<feature type="region of interest" description="Disordered" evidence="1">
    <location>
        <begin position="1"/>
        <end position="66"/>
    </location>
</feature>
<keyword evidence="3" id="KW-1185">Reference proteome</keyword>
<accession>A0A4C1SZ73</accession>
<evidence type="ECO:0000256" key="1">
    <source>
        <dbReference type="SAM" id="MobiDB-lite"/>
    </source>
</evidence>
<comment type="caution">
    <text evidence="2">The sequence shown here is derived from an EMBL/GenBank/DDBJ whole genome shotgun (WGS) entry which is preliminary data.</text>
</comment>
<evidence type="ECO:0000313" key="2">
    <source>
        <dbReference type="EMBL" id="GBP07235.1"/>
    </source>
</evidence>
<feature type="compositionally biased region" description="Gly residues" evidence="1">
    <location>
        <begin position="8"/>
        <end position="17"/>
    </location>
</feature>
<feature type="compositionally biased region" description="Basic and acidic residues" evidence="1">
    <location>
        <begin position="52"/>
        <end position="65"/>
    </location>
</feature>
<reference evidence="2 3" key="1">
    <citation type="journal article" date="2019" name="Commun. Biol.">
        <title>The bagworm genome reveals a unique fibroin gene that provides high tensile strength.</title>
        <authorList>
            <person name="Kono N."/>
            <person name="Nakamura H."/>
            <person name="Ohtoshi R."/>
            <person name="Tomita M."/>
            <person name="Numata K."/>
            <person name="Arakawa K."/>
        </authorList>
    </citation>
    <scope>NUCLEOTIDE SEQUENCE [LARGE SCALE GENOMIC DNA]</scope>
</reference>
<organism evidence="2 3">
    <name type="scientific">Eumeta variegata</name>
    <name type="common">Bagworm moth</name>
    <name type="synonym">Eumeta japonica</name>
    <dbReference type="NCBI Taxonomy" id="151549"/>
    <lineage>
        <taxon>Eukaryota</taxon>
        <taxon>Metazoa</taxon>
        <taxon>Ecdysozoa</taxon>
        <taxon>Arthropoda</taxon>
        <taxon>Hexapoda</taxon>
        <taxon>Insecta</taxon>
        <taxon>Pterygota</taxon>
        <taxon>Neoptera</taxon>
        <taxon>Endopterygota</taxon>
        <taxon>Lepidoptera</taxon>
        <taxon>Glossata</taxon>
        <taxon>Ditrysia</taxon>
        <taxon>Tineoidea</taxon>
        <taxon>Psychidae</taxon>
        <taxon>Oiketicinae</taxon>
        <taxon>Eumeta</taxon>
    </lineage>
</organism>
<sequence>MGRTRAAGGAGVPGRGTAGSAVEQCGPVSICAPRGPRTPAHARAVCARRSRPAADRRPTDDDGRRHVSSYTNCYNCSILSSWCTGRTVARDGSGPCERERRLPTR</sequence>
<protein>
    <submittedName>
        <fullName evidence="2">Uncharacterized protein</fullName>
    </submittedName>
</protein>
<dbReference type="Proteomes" id="UP000299102">
    <property type="component" value="Unassembled WGS sequence"/>
</dbReference>
<proteinExistence type="predicted"/>
<evidence type="ECO:0000313" key="3">
    <source>
        <dbReference type="Proteomes" id="UP000299102"/>
    </source>
</evidence>